<dbReference type="PANTHER" id="PTHR18964">
    <property type="entry name" value="ROK (REPRESSOR, ORF, KINASE) FAMILY"/>
    <property type="match status" value="1"/>
</dbReference>
<evidence type="ECO:0000313" key="2">
    <source>
        <dbReference type="EMBL" id="MEB8339503.1"/>
    </source>
</evidence>
<dbReference type="Gene3D" id="3.30.420.40">
    <property type="match status" value="3"/>
</dbReference>
<protein>
    <submittedName>
        <fullName evidence="2">ROK family protein</fullName>
    </submittedName>
</protein>
<proteinExistence type="inferred from homology"/>
<dbReference type="InterPro" id="IPR036388">
    <property type="entry name" value="WH-like_DNA-bd_sf"/>
</dbReference>
<reference evidence="2 3" key="1">
    <citation type="submission" date="2022-10" db="EMBL/GenBank/DDBJ databases">
        <authorList>
            <person name="Xie J."/>
            <person name="Shen N."/>
        </authorList>
    </citation>
    <scope>NUCLEOTIDE SEQUENCE [LARGE SCALE GENOMIC DNA]</scope>
    <source>
        <strain evidence="2 3">YIM65594</strain>
    </source>
</reference>
<comment type="caution">
    <text evidence="2">The sequence shown here is derived from an EMBL/GenBank/DDBJ whole genome shotgun (WGS) entry which is preliminary data.</text>
</comment>
<dbReference type="CDD" id="cd23763">
    <property type="entry name" value="ASKHA_ATPase_ROK"/>
    <property type="match status" value="1"/>
</dbReference>
<dbReference type="Gene3D" id="1.10.10.10">
    <property type="entry name" value="Winged helix-like DNA-binding domain superfamily/Winged helix DNA-binding domain"/>
    <property type="match status" value="1"/>
</dbReference>
<comment type="similarity">
    <text evidence="1">Belongs to the ROK (NagC/XylR) family.</text>
</comment>
<gene>
    <name evidence="2" type="ORF">OKJ99_18595</name>
</gene>
<evidence type="ECO:0000256" key="1">
    <source>
        <dbReference type="ARBA" id="ARBA00006479"/>
    </source>
</evidence>
<dbReference type="Proteomes" id="UP001354931">
    <property type="component" value="Unassembled WGS sequence"/>
</dbReference>
<sequence length="352" mass="36632">MLRALHAAGPPGLTLTELVRSTEVARATVENALAGLVELHLAAEAEPDEDAPRQVGRPAKRYRFHAAAGRVLGLDVGVHKVLAVVADLSGTVLGVRRTAVSPELPPERRLAAARALGRRALRGTGEGPVRAVGVGTTGIVTADHTVAVSSRLPGWAGTDLAADFREGFGAPVVAGNDSKLAALGERWRGSARTMRDVVYVHVGRRISTGIVLGGTVLHGTHGAAGEIGELPGSDWHRAHERLLARWGTPEALFAAVRERDRSAARALDSFIADLVQGIAPVVLTVDPEAVVIGGGLSRAGDVLLDPLRARLSEVTLFPVAVVGSELGDEAVAHGALRLALDTVEAQLFGMGD</sequence>
<organism evidence="2 3">
    <name type="scientific">Streptomyces endophyticus</name>
    <dbReference type="NCBI Taxonomy" id="714166"/>
    <lineage>
        <taxon>Bacteria</taxon>
        <taxon>Bacillati</taxon>
        <taxon>Actinomycetota</taxon>
        <taxon>Actinomycetes</taxon>
        <taxon>Kitasatosporales</taxon>
        <taxon>Streptomycetaceae</taxon>
        <taxon>Streptomyces</taxon>
    </lineage>
</organism>
<name>A0ABU6F654_9ACTN</name>
<dbReference type="SUPFAM" id="SSF53067">
    <property type="entry name" value="Actin-like ATPase domain"/>
    <property type="match status" value="1"/>
</dbReference>
<dbReference type="InterPro" id="IPR043129">
    <property type="entry name" value="ATPase_NBD"/>
</dbReference>
<evidence type="ECO:0000313" key="3">
    <source>
        <dbReference type="Proteomes" id="UP001354931"/>
    </source>
</evidence>
<keyword evidence="3" id="KW-1185">Reference proteome</keyword>
<dbReference type="PANTHER" id="PTHR18964:SF149">
    <property type="entry name" value="BIFUNCTIONAL UDP-N-ACETYLGLUCOSAMINE 2-EPIMERASE_N-ACETYLMANNOSAMINE KINASE"/>
    <property type="match status" value="1"/>
</dbReference>
<dbReference type="InterPro" id="IPR000600">
    <property type="entry name" value="ROK"/>
</dbReference>
<dbReference type="RefSeq" id="WP_326017687.1">
    <property type="nucleotide sequence ID" value="NZ_JAOZYC010000122.1"/>
</dbReference>
<dbReference type="Pfam" id="PF00480">
    <property type="entry name" value="ROK"/>
    <property type="match status" value="2"/>
</dbReference>
<dbReference type="EMBL" id="JAOZYC010000122">
    <property type="protein sequence ID" value="MEB8339503.1"/>
    <property type="molecule type" value="Genomic_DNA"/>
</dbReference>
<accession>A0ABU6F654</accession>